<organism evidence="1 2">
    <name type="scientific">Ensete ventricosum</name>
    <name type="common">Abyssinian banana</name>
    <name type="synonym">Musa ensete</name>
    <dbReference type="NCBI Taxonomy" id="4639"/>
    <lineage>
        <taxon>Eukaryota</taxon>
        <taxon>Viridiplantae</taxon>
        <taxon>Streptophyta</taxon>
        <taxon>Embryophyta</taxon>
        <taxon>Tracheophyta</taxon>
        <taxon>Spermatophyta</taxon>
        <taxon>Magnoliopsida</taxon>
        <taxon>Liliopsida</taxon>
        <taxon>Zingiberales</taxon>
        <taxon>Musaceae</taxon>
        <taxon>Ensete</taxon>
    </lineage>
</organism>
<dbReference type="AlphaFoldDB" id="A0A427A3X0"/>
<accession>A0A427A3X0</accession>
<gene>
    <name evidence="1" type="ORF">B296_00008959</name>
</gene>
<protein>
    <submittedName>
        <fullName evidence="1">Uncharacterized protein</fullName>
    </submittedName>
</protein>
<dbReference type="Proteomes" id="UP000287651">
    <property type="component" value="Unassembled WGS sequence"/>
</dbReference>
<evidence type="ECO:0000313" key="1">
    <source>
        <dbReference type="EMBL" id="RRT70945.1"/>
    </source>
</evidence>
<sequence length="173" mass="20242">MGSDNLKLTIDERRVNRIDIQQQGLAKTANFTSQVYKICKSSNWAKDLARSRKREKRLNVRITHFQLPPTKNFLAISEERGDDAQIQKIFPLAWATGKMKRVWALIYRRLWEEAPERREAMETRGRALARITNVPWLGWVSAIDPARRLVRIDDLLFQVAAENSFITDRYLDT</sequence>
<reference evidence="1 2" key="1">
    <citation type="journal article" date="2014" name="Agronomy (Basel)">
        <title>A Draft Genome Sequence for Ensete ventricosum, the Drought-Tolerant Tree Against Hunger.</title>
        <authorList>
            <person name="Harrison J."/>
            <person name="Moore K.A."/>
            <person name="Paszkiewicz K."/>
            <person name="Jones T."/>
            <person name="Grant M."/>
            <person name="Ambacheew D."/>
            <person name="Muzemil S."/>
            <person name="Studholme D.J."/>
        </authorList>
    </citation>
    <scope>NUCLEOTIDE SEQUENCE [LARGE SCALE GENOMIC DNA]</scope>
</reference>
<evidence type="ECO:0000313" key="2">
    <source>
        <dbReference type="Proteomes" id="UP000287651"/>
    </source>
</evidence>
<dbReference type="EMBL" id="AMZH03003857">
    <property type="protein sequence ID" value="RRT70945.1"/>
    <property type="molecule type" value="Genomic_DNA"/>
</dbReference>
<proteinExistence type="predicted"/>
<name>A0A427A3X0_ENSVE</name>
<comment type="caution">
    <text evidence="1">The sequence shown here is derived from an EMBL/GenBank/DDBJ whole genome shotgun (WGS) entry which is preliminary data.</text>
</comment>